<dbReference type="EMBL" id="JRWP01000008">
    <property type="protein sequence ID" value="KGY09182.1"/>
    <property type="molecule type" value="Genomic_DNA"/>
</dbReference>
<dbReference type="Proteomes" id="UP000030451">
    <property type="component" value="Unassembled WGS sequence"/>
</dbReference>
<comment type="caution">
    <text evidence="6">The sequence shown here is derived from an EMBL/GenBank/DDBJ whole genome shotgun (WGS) entry which is preliminary data.</text>
</comment>
<dbReference type="FunFam" id="3.40.190.290:FF:000001">
    <property type="entry name" value="Transcriptional regulator, LysR family"/>
    <property type="match status" value="1"/>
</dbReference>
<gene>
    <name evidence="6" type="ORF">NM06_07935</name>
</gene>
<dbReference type="GO" id="GO:0006351">
    <property type="term" value="P:DNA-templated transcription"/>
    <property type="evidence" value="ECO:0007669"/>
    <property type="project" value="TreeGrafter"/>
</dbReference>
<dbReference type="AlphaFoldDB" id="A0A0A5HUF0"/>
<dbReference type="Pfam" id="PF03466">
    <property type="entry name" value="LysR_substrate"/>
    <property type="match status" value="1"/>
</dbReference>
<accession>A0A0A5HUF0</accession>
<protein>
    <submittedName>
        <fullName evidence="6">LysR family transcriptional regulator</fullName>
    </submittedName>
</protein>
<comment type="similarity">
    <text evidence="1">Belongs to the LysR transcriptional regulatory family.</text>
</comment>
<dbReference type="FunFam" id="1.10.10.10:FF:000001">
    <property type="entry name" value="LysR family transcriptional regulator"/>
    <property type="match status" value="1"/>
</dbReference>
<evidence type="ECO:0000256" key="4">
    <source>
        <dbReference type="ARBA" id="ARBA00023163"/>
    </source>
</evidence>
<evidence type="ECO:0000256" key="2">
    <source>
        <dbReference type="ARBA" id="ARBA00023015"/>
    </source>
</evidence>
<evidence type="ECO:0000256" key="1">
    <source>
        <dbReference type="ARBA" id="ARBA00009437"/>
    </source>
</evidence>
<dbReference type="SUPFAM" id="SSF46785">
    <property type="entry name" value="Winged helix' DNA-binding domain"/>
    <property type="match status" value="1"/>
</dbReference>
<evidence type="ECO:0000313" key="7">
    <source>
        <dbReference type="Proteomes" id="UP000030451"/>
    </source>
</evidence>
<evidence type="ECO:0000313" key="6">
    <source>
        <dbReference type="EMBL" id="KGY09182.1"/>
    </source>
</evidence>
<dbReference type="OrthoDB" id="9786526at2"/>
<organism evidence="6 7">
    <name type="scientific">Photobacterium sp. (strain ATCC 43367)</name>
    <dbReference type="NCBI Taxonomy" id="379097"/>
    <lineage>
        <taxon>Bacteria</taxon>
        <taxon>Pseudomonadati</taxon>
        <taxon>Pseudomonadota</taxon>
        <taxon>Gammaproteobacteria</taxon>
        <taxon>Vibrionales</taxon>
        <taxon>Vibrionaceae</taxon>
        <taxon>Vibrio</taxon>
        <taxon>Vibrio oreintalis group</taxon>
    </lineage>
</organism>
<dbReference type="Pfam" id="PF00126">
    <property type="entry name" value="HTH_1"/>
    <property type="match status" value="1"/>
</dbReference>
<dbReference type="SUPFAM" id="SSF53850">
    <property type="entry name" value="Periplasmic binding protein-like II"/>
    <property type="match status" value="1"/>
</dbReference>
<dbReference type="InterPro" id="IPR036390">
    <property type="entry name" value="WH_DNA-bd_sf"/>
</dbReference>
<name>A0A0A5HUF0_PHOS4</name>
<dbReference type="GO" id="GO:0043565">
    <property type="term" value="F:sequence-specific DNA binding"/>
    <property type="evidence" value="ECO:0007669"/>
    <property type="project" value="TreeGrafter"/>
</dbReference>
<dbReference type="InterPro" id="IPR058163">
    <property type="entry name" value="LysR-type_TF_proteobact-type"/>
</dbReference>
<dbReference type="STRING" id="379097.SE23_02035"/>
<dbReference type="PROSITE" id="PS50931">
    <property type="entry name" value="HTH_LYSR"/>
    <property type="match status" value="1"/>
</dbReference>
<feature type="domain" description="HTH lysR-type" evidence="5">
    <location>
        <begin position="1"/>
        <end position="59"/>
    </location>
</feature>
<proteinExistence type="inferred from homology"/>
<dbReference type="InterPro" id="IPR000847">
    <property type="entry name" value="LysR_HTH_N"/>
</dbReference>
<keyword evidence="3" id="KW-0238">DNA-binding</keyword>
<dbReference type="PANTHER" id="PTHR30537:SF35">
    <property type="entry name" value="TRANSCRIPTIONAL REGULATORY PROTEIN"/>
    <property type="match status" value="1"/>
</dbReference>
<dbReference type="RefSeq" id="WP_038189865.1">
    <property type="nucleotide sequence ID" value="NZ_JRWP01000008.1"/>
</dbReference>
<keyword evidence="2" id="KW-0805">Transcription regulation</keyword>
<dbReference type="CDD" id="cd08422">
    <property type="entry name" value="PBP2_CrgA_like"/>
    <property type="match status" value="1"/>
</dbReference>
<keyword evidence="4" id="KW-0804">Transcription</keyword>
<dbReference type="InterPro" id="IPR036388">
    <property type="entry name" value="WH-like_DNA-bd_sf"/>
</dbReference>
<dbReference type="Gene3D" id="1.10.10.10">
    <property type="entry name" value="Winged helix-like DNA-binding domain superfamily/Winged helix DNA-binding domain"/>
    <property type="match status" value="1"/>
</dbReference>
<evidence type="ECO:0000259" key="5">
    <source>
        <dbReference type="PROSITE" id="PS50931"/>
    </source>
</evidence>
<dbReference type="Gene3D" id="3.40.190.290">
    <property type="match status" value="1"/>
</dbReference>
<evidence type="ECO:0000256" key="3">
    <source>
        <dbReference type="ARBA" id="ARBA00023125"/>
    </source>
</evidence>
<dbReference type="GO" id="GO:0003700">
    <property type="term" value="F:DNA-binding transcription factor activity"/>
    <property type="evidence" value="ECO:0007669"/>
    <property type="project" value="InterPro"/>
</dbReference>
<reference evidence="6 7" key="1">
    <citation type="submission" date="2014-10" db="EMBL/GenBank/DDBJ databases">
        <title>Genome sequencing of Vibrio sinaloensis T08.</title>
        <authorList>
            <person name="Chan K.-G."/>
            <person name="Mohamad N.I."/>
        </authorList>
    </citation>
    <scope>NUCLEOTIDE SEQUENCE [LARGE SCALE GENOMIC DNA]</scope>
    <source>
        <strain evidence="6 7">T08</strain>
    </source>
</reference>
<sequence>MDKLTAAKVMLDVAQTESFTATAERLEMSRPMVTRYVEAAENWLGARLLQRTTRKVSLTSAGEQLLPNLQHWVEQAQQMEESLMPTQAITGYVRLSVSMSFGFSQLMPALQAFRQRYPGIKLDIDAQDRAVDMVAERIDLAIRTTNEPNPALIGRPFSVCYSKLVAAPEYLACHDPITHPQDLTHHACLGYKNFGRQIWQLIQGEQQHDVEVNCDVTANEATVLLHGSLAGLGISMQPDYLAQEWIDQGKLVWVLPEWQLMTLQMYLLYPSRKHLSPPVRALIDFIIDHFKTRSSQ</sequence>
<dbReference type="PANTHER" id="PTHR30537">
    <property type="entry name" value="HTH-TYPE TRANSCRIPTIONAL REGULATOR"/>
    <property type="match status" value="1"/>
</dbReference>
<dbReference type="InterPro" id="IPR005119">
    <property type="entry name" value="LysR_subst-bd"/>
</dbReference>